<dbReference type="OrthoDB" id="21124at2759"/>
<dbReference type="InterPro" id="IPR051037">
    <property type="entry name" value="RNAPII_TF_IWS1"/>
</dbReference>
<dbReference type="EMBL" id="BDSA01000003">
    <property type="protein sequence ID" value="GBE61575.1"/>
    <property type="molecule type" value="Genomic_DNA"/>
</dbReference>
<feature type="region of interest" description="Disordered" evidence="3">
    <location>
        <begin position="1"/>
        <end position="192"/>
    </location>
</feature>
<dbReference type="Pfam" id="PF08711">
    <property type="entry name" value="Med26"/>
    <property type="match status" value="1"/>
</dbReference>
<comment type="similarity">
    <text evidence="1">Belongs to the IWS1 family.</text>
</comment>
<evidence type="ECO:0000313" key="5">
    <source>
        <dbReference type="EMBL" id="GBE61575.1"/>
    </source>
</evidence>
<reference evidence="5 6" key="1">
    <citation type="journal article" date="2017" name="BMC Genomics">
        <title>Whole-genome assembly of Babesia ovata and comparative genomics between closely related pathogens.</title>
        <authorList>
            <person name="Yamagishi J."/>
            <person name="Asada M."/>
            <person name="Hakimi H."/>
            <person name="Tanaka T.Q."/>
            <person name="Sugimoto C."/>
            <person name="Kawazu S."/>
        </authorList>
    </citation>
    <scope>NUCLEOTIDE SEQUENCE [LARGE SCALE GENOMIC DNA]</scope>
    <source>
        <strain evidence="5 6">Miyake</strain>
    </source>
</reference>
<evidence type="ECO:0000313" key="6">
    <source>
        <dbReference type="Proteomes" id="UP000236319"/>
    </source>
</evidence>
<feature type="compositionally biased region" description="Acidic residues" evidence="3">
    <location>
        <begin position="69"/>
        <end position="78"/>
    </location>
</feature>
<feature type="compositionally biased region" description="Basic residues" evidence="3">
    <location>
        <begin position="107"/>
        <end position="117"/>
    </location>
</feature>
<organism evidence="5 6">
    <name type="scientific">Babesia ovata</name>
    <dbReference type="NCBI Taxonomy" id="189622"/>
    <lineage>
        <taxon>Eukaryota</taxon>
        <taxon>Sar</taxon>
        <taxon>Alveolata</taxon>
        <taxon>Apicomplexa</taxon>
        <taxon>Aconoidasida</taxon>
        <taxon>Piroplasmida</taxon>
        <taxon>Babesiidae</taxon>
        <taxon>Babesia</taxon>
    </lineage>
</organism>
<dbReference type="GeneID" id="39875345"/>
<dbReference type="AlphaFoldDB" id="A0A2H6KF08"/>
<dbReference type="InterPro" id="IPR017923">
    <property type="entry name" value="TFIIS_N"/>
</dbReference>
<dbReference type="VEuPathDB" id="PiroplasmaDB:BOVATA_030680"/>
<evidence type="ECO:0000256" key="3">
    <source>
        <dbReference type="SAM" id="MobiDB-lite"/>
    </source>
</evidence>
<keyword evidence="6" id="KW-1185">Reference proteome</keyword>
<keyword evidence="2" id="KW-0539">Nucleus</keyword>
<dbReference type="PANTHER" id="PTHR46010:SF1">
    <property type="entry name" value="PROTEIN IWS1 HOMOLOG"/>
    <property type="match status" value="1"/>
</dbReference>
<proteinExistence type="inferred from homology"/>
<dbReference type="GO" id="GO:0005634">
    <property type="term" value="C:nucleus"/>
    <property type="evidence" value="ECO:0007669"/>
    <property type="project" value="UniProtKB-SubCell"/>
</dbReference>
<feature type="compositionally biased region" description="Low complexity" evidence="3">
    <location>
        <begin position="79"/>
        <end position="89"/>
    </location>
</feature>
<dbReference type="Proteomes" id="UP000236319">
    <property type="component" value="Unassembled WGS sequence"/>
</dbReference>
<comment type="caution">
    <text evidence="5">The sequence shown here is derived from an EMBL/GenBank/DDBJ whole genome shotgun (WGS) entry which is preliminary data.</text>
</comment>
<evidence type="ECO:0000259" key="4">
    <source>
        <dbReference type="PROSITE" id="PS51319"/>
    </source>
</evidence>
<evidence type="ECO:0000256" key="2">
    <source>
        <dbReference type="PROSITE-ProRule" id="PRU00649"/>
    </source>
</evidence>
<evidence type="ECO:0000256" key="1">
    <source>
        <dbReference type="ARBA" id="ARBA00037992"/>
    </source>
</evidence>
<accession>A0A2H6KF08</accession>
<name>A0A2H6KF08_9APIC</name>
<gene>
    <name evidence="5" type="ORF">BOVATA_030680</name>
</gene>
<protein>
    <submittedName>
        <fullName evidence="5">IWS1 C-terminus domain containing protein</fullName>
    </submittedName>
</protein>
<dbReference type="InterPro" id="IPR035441">
    <property type="entry name" value="TFIIS/LEDGF_dom_sf"/>
</dbReference>
<dbReference type="GO" id="GO:0016973">
    <property type="term" value="P:poly(A)+ mRNA export from nucleus"/>
    <property type="evidence" value="ECO:0007669"/>
    <property type="project" value="TreeGrafter"/>
</dbReference>
<sequence>MSDESEPFQDTGDQTPPERPRSPELVDFEDAEVKQFDPSDDELSPTNAELSPSNNDPSPSNNDATPAAGEEEAVEESVDSVTQTQSSSVAEAVTEPDTPETEERPTPKHRRLRKHGSASREASNNASQEKEQQVDNIKIPKKKKAQRKKGASKKTEDQDGDFVPSADDFSKNHLDADYYDDDEVEERKIPKKKAPSAGKLYFDEVLKRVKERKKKNVQITTEECQHYCRQLIDKMIAAATADVEAVQQGKTGLNKLKMLNDISEFSKPAWRNWCIAEGGAVALASWIAPLPDGSLPTLSVRTKVLQIALQLPFQSTDLRDNDLGRHVVALWKHPDECDSNRVLIRAIVQKWVRPMLGLASNYADMQQDFSVGMKSSMLSMEGDDKDRKQLQKFSQHKNEMGSIIVNQERINSKLTQMFRVIEARRKTPSKATKVNMDGALI</sequence>
<dbReference type="Gene3D" id="1.20.930.10">
    <property type="entry name" value="Conserved domain common to transcription factors TFIIS, elongin A, CRSP70"/>
    <property type="match status" value="1"/>
</dbReference>
<feature type="domain" description="TFIIS N-terminal" evidence="4">
    <location>
        <begin position="281"/>
        <end position="358"/>
    </location>
</feature>
<dbReference type="PROSITE" id="PS51319">
    <property type="entry name" value="TFIIS_N"/>
    <property type="match status" value="1"/>
</dbReference>
<feature type="compositionally biased region" description="Basic residues" evidence="3">
    <location>
        <begin position="139"/>
        <end position="152"/>
    </location>
</feature>
<dbReference type="RefSeq" id="XP_028867818.1">
    <property type="nucleotide sequence ID" value="XM_029011985.1"/>
</dbReference>
<dbReference type="PANTHER" id="PTHR46010">
    <property type="entry name" value="PROTEIN IWS1 HOMOLOG"/>
    <property type="match status" value="1"/>
</dbReference>
<comment type="subcellular location">
    <subcellularLocation>
        <location evidence="2">Nucleus</location>
    </subcellularLocation>
</comment>
<feature type="compositionally biased region" description="Low complexity" evidence="3">
    <location>
        <begin position="51"/>
        <end position="63"/>
    </location>
</feature>